<protein>
    <submittedName>
        <fullName evidence="2">Uncharacterized protein</fullName>
    </submittedName>
</protein>
<dbReference type="EMBL" id="JBBJBU010000007">
    <property type="protein sequence ID" value="KAK7204765.1"/>
    <property type="molecule type" value="Genomic_DNA"/>
</dbReference>
<proteinExistence type="predicted"/>
<accession>A0ABR1F4K4</accession>
<keyword evidence="3" id="KW-1185">Reference proteome</keyword>
<feature type="transmembrane region" description="Helical" evidence="1">
    <location>
        <begin position="41"/>
        <end position="63"/>
    </location>
</feature>
<evidence type="ECO:0000313" key="3">
    <source>
        <dbReference type="Proteomes" id="UP001498771"/>
    </source>
</evidence>
<dbReference type="RefSeq" id="XP_064767798.1">
    <property type="nucleotide sequence ID" value="XM_064909961.1"/>
</dbReference>
<reference evidence="2 3" key="1">
    <citation type="submission" date="2024-03" db="EMBL/GenBank/DDBJ databases">
        <title>Genome-scale model development and genomic sequencing of the oleaginous clade Lipomyces.</title>
        <authorList>
            <consortium name="Lawrence Berkeley National Laboratory"/>
            <person name="Czajka J.J."/>
            <person name="Han Y."/>
            <person name="Kim J."/>
            <person name="Mondo S.J."/>
            <person name="Hofstad B.A."/>
            <person name="Robles A."/>
            <person name="Haridas S."/>
            <person name="Riley R."/>
            <person name="LaButti K."/>
            <person name="Pangilinan J."/>
            <person name="Andreopoulos W."/>
            <person name="Lipzen A."/>
            <person name="Yan J."/>
            <person name="Wang M."/>
            <person name="Ng V."/>
            <person name="Grigoriev I.V."/>
            <person name="Spatafora J.W."/>
            <person name="Magnuson J.K."/>
            <person name="Baker S.E."/>
            <person name="Pomraning K.R."/>
        </authorList>
    </citation>
    <scope>NUCLEOTIDE SEQUENCE [LARGE SCALE GENOMIC DNA]</scope>
    <source>
        <strain evidence="2 3">Phaff 52-87</strain>
    </source>
</reference>
<dbReference type="Proteomes" id="UP001498771">
    <property type="component" value="Unassembled WGS sequence"/>
</dbReference>
<sequence length="173" mass="18696">MSTVVAVRPQFTSNRLKTHSRHALHLLGICRNVRWRAAQCVLHLSGLALFVVVVVAVAVVAVYPPPDSASTRPHVLSRVYPSTITDITDCFCSSLLYLSLSTLLILSSHSVHQHSTSSSVRAVQGTASRAKISLPWPIKGSALAVSRSPEYISGMICVSWHSLVSILNALSRS</sequence>
<evidence type="ECO:0000313" key="2">
    <source>
        <dbReference type="EMBL" id="KAK7204765.1"/>
    </source>
</evidence>
<keyword evidence="1" id="KW-1133">Transmembrane helix</keyword>
<name>A0ABR1F4K4_9ASCO</name>
<dbReference type="GeneID" id="90035473"/>
<gene>
    <name evidence="2" type="ORF">BZA70DRAFT_182835</name>
</gene>
<organism evidence="2 3">
    <name type="scientific">Myxozyma melibiosi</name>
    <dbReference type="NCBI Taxonomy" id="54550"/>
    <lineage>
        <taxon>Eukaryota</taxon>
        <taxon>Fungi</taxon>
        <taxon>Dikarya</taxon>
        <taxon>Ascomycota</taxon>
        <taxon>Saccharomycotina</taxon>
        <taxon>Lipomycetes</taxon>
        <taxon>Lipomycetales</taxon>
        <taxon>Lipomycetaceae</taxon>
        <taxon>Myxozyma</taxon>
    </lineage>
</organism>
<evidence type="ECO:0000256" key="1">
    <source>
        <dbReference type="SAM" id="Phobius"/>
    </source>
</evidence>
<keyword evidence="1" id="KW-0472">Membrane</keyword>
<keyword evidence="1" id="KW-0812">Transmembrane</keyword>
<comment type="caution">
    <text evidence="2">The sequence shown here is derived from an EMBL/GenBank/DDBJ whole genome shotgun (WGS) entry which is preliminary data.</text>
</comment>